<keyword evidence="5 6" id="KW-0472">Membrane</keyword>
<dbReference type="Proteomes" id="UP001154078">
    <property type="component" value="Chromosome 1"/>
</dbReference>
<feature type="transmembrane region" description="Helical" evidence="6">
    <location>
        <begin position="58"/>
        <end position="77"/>
    </location>
</feature>
<keyword evidence="8" id="KW-1185">Reference proteome</keyword>
<evidence type="ECO:0000256" key="1">
    <source>
        <dbReference type="ARBA" id="ARBA00004141"/>
    </source>
</evidence>
<sequence>MSKFLTLLKSCLNKYPVVSNSVIYGSLCVAAEFTQQTVTKKVLPETSQPYDAETIGRYSIYGTAIAGPILAVWYRFLDQKISGTTVKIVAKKMIVDQFTFTPTLLVIFFVSMSIMERKPDIFQECREKMVSTFKTSCMFWLPCQAVNFMLVPPVFRVTYIGTCSFAWVNILCWIKRQGNAQIEETQKLN</sequence>
<evidence type="ECO:0000256" key="3">
    <source>
        <dbReference type="ARBA" id="ARBA00022692"/>
    </source>
</evidence>
<evidence type="ECO:0000256" key="2">
    <source>
        <dbReference type="ARBA" id="ARBA00006824"/>
    </source>
</evidence>
<protein>
    <recommendedName>
        <fullName evidence="9">Mpv17-like protein</fullName>
    </recommendedName>
</protein>
<evidence type="ECO:0008006" key="9">
    <source>
        <dbReference type="Google" id="ProtNLM"/>
    </source>
</evidence>
<reference evidence="7" key="1">
    <citation type="submission" date="2021-12" db="EMBL/GenBank/DDBJ databases">
        <authorList>
            <person name="King R."/>
        </authorList>
    </citation>
    <scope>NUCLEOTIDE SEQUENCE</scope>
</reference>
<dbReference type="InterPro" id="IPR007248">
    <property type="entry name" value="Mpv17_PMP22"/>
</dbReference>
<dbReference type="GO" id="GO:0016020">
    <property type="term" value="C:membrane"/>
    <property type="evidence" value="ECO:0007669"/>
    <property type="project" value="UniProtKB-SubCell"/>
</dbReference>
<evidence type="ECO:0000256" key="6">
    <source>
        <dbReference type="RuleBase" id="RU363053"/>
    </source>
</evidence>
<dbReference type="Pfam" id="PF04117">
    <property type="entry name" value="Mpv17_PMP22"/>
    <property type="match status" value="1"/>
</dbReference>
<name>A0A9P0AQ39_BRAAE</name>
<evidence type="ECO:0000256" key="5">
    <source>
        <dbReference type="ARBA" id="ARBA00023136"/>
    </source>
</evidence>
<keyword evidence="4 6" id="KW-1133">Transmembrane helix</keyword>
<evidence type="ECO:0000313" key="7">
    <source>
        <dbReference type="EMBL" id="CAH0546468.1"/>
    </source>
</evidence>
<comment type="similarity">
    <text evidence="2 6">Belongs to the peroxisomal membrane protein PXMP2/4 family.</text>
</comment>
<feature type="transmembrane region" description="Helical" evidence="6">
    <location>
        <begin position="98"/>
        <end position="115"/>
    </location>
</feature>
<keyword evidence="3 6" id="KW-0812">Transmembrane</keyword>
<dbReference type="PANTHER" id="PTHR11266">
    <property type="entry name" value="PEROXISOMAL MEMBRANE PROTEIN 2, PXMP2 MPV17"/>
    <property type="match status" value="1"/>
</dbReference>
<organism evidence="7 8">
    <name type="scientific">Brassicogethes aeneus</name>
    <name type="common">Rape pollen beetle</name>
    <name type="synonym">Meligethes aeneus</name>
    <dbReference type="NCBI Taxonomy" id="1431903"/>
    <lineage>
        <taxon>Eukaryota</taxon>
        <taxon>Metazoa</taxon>
        <taxon>Ecdysozoa</taxon>
        <taxon>Arthropoda</taxon>
        <taxon>Hexapoda</taxon>
        <taxon>Insecta</taxon>
        <taxon>Pterygota</taxon>
        <taxon>Neoptera</taxon>
        <taxon>Endopterygota</taxon>
        <taxon>Coleoptera</taxon>
        <taxon>Polyphaga</taxon>
        <taxon>Cucujiformia</taxon>
        <taxon>Nitidulidae</taxon>
        <taxon>Meligethinae</taxon>
        <taxon>Brassicogethes</taxon>
    </lineage>
</organism>
<dbReference type="EMBL" id="OV121132">
    <property type="protein sequence ID" value="CAH0546468.1"/>
    <property type="molecule type" value="Genomic_DNA"/>
</dbReference>
<dbReference type="OrthoDB" id="430207at2759"/>
<accession>A0A9P0AQ39</accession>
<dbReference type="PANTHER" id="PTHR11266:SF85">
    <property type="entry name" value="MPV17-LIKE PROTEIN"/>
    <property type="match status" value="1"/>
</dbReference>
<comment type="subcellular location">
    <subcellularLocation>
        <location evidence="1">Membrane</location>
        <topology evidence="1">Multi-pass membrane protein</topology>
    </subcellularLocation>
</comment>
<evidence type="ECO:0000313" key="8">
    <source>
        <dbReference type="Proteomes" id="UP001154078"/>
    </source>
</evidence>
<gene>
    <name evidence="7" type="ORF">MELIAE_LOCUS627</name>
</gene>
<feature type="transmembrane region" description="Helical" evidence="6">
    <location>
        <begin position="154"/>
        <end position="174"/>
    </location>
</feature>
<dbReference type="AlphaFoldDB" id="A0A9P0AQ39"/>
<evidence type="ECO:0000256" key="4">
    <source>
        <dbReference type="ARBA" id="ARBA00022989"/>
    </source>
</evidence>
<dbReference type="GO" id="GO:0005739">
    <property type="term" value="C:mitochondrion"/>
    <property type="evidence" value="ECO:0007669"/>
    <property type="project" value="TreeGrafter"/>
</dbReference>
<proteinExistence type="inferred from homology"/>